<dbReference type="Proteomes" id="UP000463951">
    <property type="component" value="Chromosome"/>
</dbReference>
<accession>A0A499UDY7</accession>
<proteinExistence type="predicted"/>
<dbReference type="EMBL" id="AP019620">
    <property type="protein sequence ID" value="BBJ37498.1"/>
    <property type="molecule type" value="Genomic_DNA"/>
</dbReference>
<dbReference type="AlphaFoldDB" id="A0A499UDY7"/>
<gene>
    <name evidence="1" type="ORF">SSPO_002160</name>
</gene>
<evidence type="ECO:0000313" key="2">
    <source>
        <dbReference type="Proteomes" id="UP000463951"/>
    </source>
</evidence>
<protein>
    <submittedName>
        <fullName evidence="1">Uncharacterized protein</fullName>
    </submittedName>
</protein>
<sequence>MFSLSLDGRDADHGIWTGEAQIYAGSDGSQIDRLRVTGTSNGAALQNVNHLYGDAEGAKYAEIITVTGSYPVA</sequence>
<reference evidence="1 2" key="1">
    <citation type="journal article" date="2020" name="Int. J. Syst. Evol. Microbiol.">
        <title>Reclassification of Streptomyces castelarensis and Streptomyces sporoclivatus as later heterotypic synonyms of Streptomyces antimycoticus.</title>
        <authorList>
            <person name="Komaki H."/>
            <person name="Tamura T."/>
        </authorList>
    </citation>
    <scope>NUCLEOTIDE SEQUENCE [LARGE SCALE GENOMIC DNA]</scope>
    <source>
        <strain evidence="1 2">NBRC 100767</strain>
    </source>
</reference>
<organism evidence="1 2">
    <name type="scientific">Streptomyces antimycoticus</name>
    <dbReference type="NCBI Taxonomy" id="68175"/>
    <lineage>
        <taxon>Bacteria</taxon>
        <taxon>Bacillati</taxon>
        <taxon>Actinomycetota</taxon>
        <taxon>Actinomycetes</taxon>
        <taxon>Kitasatosporales</taxon>
        <taxon>Streptomycetaceae</taxon>
        <taxon>Streptomyces</taxon>
        <taxon>Streptomyces violaceusniger group</taxon>
    </lineage>
</organism>
<name>A0A499UDY7_9ACTN</name>
<evidence type="ECO:0000313" key="1">
    <source>
        <dbReference type="EMBL" id="BBJ37498.1"/>
    </source>
</evidence>